<protein>
    <recommendedName>
        <fullName evidence="1">AB hydrolase-1 domain-containing protein</fullName>
    </recommendedName>
</protein>
<reference evidence="3" key="1">
    <citation type="submission" date="2016-12" db="EMBL/GenBank/DDBJ databases">
        <authorList>
            <person name="Gaudriault S."/>
        </authorList>
    </citation>
    <scope>NUCLEOTIDE SEQUENCE [LARGE SCALE GENOMIC DNA]</scope>
    <source>
        <strain evidence="3">HGB1681 (deposited as PTA-6826 in the American Type Culture Collection)</strain>
    </source>
</reference>
<dbReference type="PRINTS" id="PR00412">
    <property type="entry name" value="EPOXHYDRLASE"/>
</dbReference>
<accession>A0A1N6MY33</accession>
<dbReference type="InterPro" id="IPR000073">
    <property type="entry name" value="AB_hydrolase_1"/>
</dbReference>
<dbReference type="AlphaFoldDB" id="A0A1N6MY33"/>
<dbReference type="GO" id="GO:0003824">
    <property type="term" value="F:catalytic activity"/>
    <property type="evidence" value="ECO:0007669"/>
    <property type="project" value="InterPro"/>
</dbReference>
<dbReference type="RefSeq" id="WP_244590104.1">
    <property type="nucleotide sequence ID" value="NZ_CAWNQC010000001.1"/>
</dbReference>
<dbReference type="Gene3D" id="3.40.50.1820">
    <property type="entry name" value="alpha/beta hydrolase"/>
    <property type="match status" value="1"/>
</dbReference>
<dbReference type="Proteomes" id="UP000196435">
    <property type="component" value="Unassembled WGS sequence"/>
</dbReference>
<gene>
    <name evidence="2" type="ORF">XIS1_460012</name>
</gene>
<feature type="domain" description="AB hydrolase-1" evidence="1">
    <location>
        <begin position="9"/>
        <end position="59"/>
    </location>
</feature>
<name>A0A1N6MY33_9GAMM</name>
<dbReference type="InterPro" id="IPR000639">
    <property type="entry name" value="Epox_hydrolase-like"/>
</dbReference>
<dbReference type="SUPFAM" id="SSF53474">
    <property type="entry name" value="alpha/beta-Hydrolases"/>
    <property type="match status" value="1"/>
</dbReference>
<sequence>MNQRQYERASNFNKPTLFITGEYDIITPPENVKHCASIFPNSLFTTIKKSDHLVMIERPDVLTNILIQFFNGKNPIKNNELNNIEVIS</sequence>
<dbReference type="EMBL" id="FTLG01000188">
    <property type="protein sequence ID" value="SIP73697.1"/>
    <property type="molecule type" value="Genomic_DNA"/>
</dbReference>
<evidence type="ECO:0000313" key="3">
    <source>
        <dbReference type="Proteomes" id="UP000196435"/>
    </source>
</evidence>
<dbReference type="InterPro" id="IPR029058">
    <property type="entry name" value="AB_hydrolase_fold"/>
</dbReference>
<evidence type="ECO:0000259" key="1">
    <source>
        <dbReference type="Pfam" id="PF00561"/>
    </source>
</evidence>
<proteinExistence type="predicted"/>
<evidence type="ECO:0000313" key="2">
    <source>
        <dbReference type="EMBL" id="SIP73697.1"/>
    </source>
</evidence>
<dbReference type="Pfam" id="PF00561">
    <property type="entry name" value="Abhydrolase_1"/>
    <property type="match status" value="1"/>
</dbReference>
<organism evidence="2 3">
    <name type="scientific">Xenorhabdus innexi</name>
    <dbReference type="NCBI Taxonomy" id="290109"/>
    <lineage>
        <taxon>Bacteria</taxon>
        <taxon>Pseudomonadati</taxon>
        <taxon>Pseudomonadota</taxon>
        <taxon>Gammaproteobacteria</taxon>
        <taxon>Enterobacterales</taxon>
        <taxon>Morganellaceae</taxon>
        <taxon>Xenorhabdus</taxon>
    </lineage>
</organism>